<feature type="transmembrane region" description="Helical" evidence="1">
    <location>
        <begin position="196"/>
        <end position="221"/>
    </location>
</feature>
<dbReference type="GO" id="GO:0004016">
    <property type="term" value="F:adenylate cyclase activity"/>
    <property type="evidence" value="ECO:0007669"/>
    <property type="project" value="UniProtKB-EC"/>
</dbReference>
<comment type="caution">
    <text evidence="3">The sequence shown here is derived from an EMBL/GenBank/DDBJ whole genome shotgun (WGS) entry which is preliminary data.</text>
</comment>
<dbReference type="InterPro" id="IPR050697">
    <property type="entry name" value="Adenylyl/Guanylyl_Cyclase_3/4"/>
</dbReference>
<dbReference type="Pfam" id="PF00211">
    <property type="entry name" value="Guanylate_cyc"/>
    <property type="match status" value="1"/>
</dbReference>
<feature type="transmembrane region" description="Helical" evidence="1">
    <location>
        <begin position="130"/>
        <end position="149"/>
    </location>
</feature>
<feature type="domain" description="Guanylate cyclase" evidence="2">
    <location>
        <begin position="270"/>
        <end position="403"/>
    </location>
</feature>
<reference evidence="4" key="1">
    <citation type="submission" date="2023-07" db="EMBL/GenBank/DDBJ databases">
        <title>Genome sequencing of Purple Non-Sulfur Bacteria from various extreme environments.</title>
        <authorList>
            <person name="Mayer M."/>
        </authorList>
    </citation>
    <scope>NUCLEOTIDE SEQUENCE [LARGE SCALE GENOMIC DNA]</scope>
    <source>
        <strain evidence="4">DSM 17935</strain>
    </source>
</reference>
<dbReference type="SMART" id="SM00044">
    <property type="entry name" value="CYCc"/>
    <property type="match status" value="1"/>
</dbReference>
<keyword evidence="1" id="KW-0812">Transmembrane</keyword>
<dbReference type="PANTHER" id="PTHR43081">
    <property type="entry name" value="ADENYLATE CYCLASE, TERMINAL-DIFFERENTIATION SPECIFIC-RELATED"/>
    <property type="match status" value="1"/>
</dbReference>
<dbReference type="InterPro" id="IPR001054">
    <property type="entry name" value="A/G_cyclase"/>
</dbReference>
<gene>
    <name evidence="3" type="ORF">M2319_002183</name>
</gene>
<dbReference type="EC" id="4.6.1.1" evidence="3"/>
<evidence type="ECO:0000313" key="3">
    <source>
        <dbReference type="EMBL" id="MCW2307846.1"/>
    </source>
</evidence>
<dbReference type="CDD" id="cd07302">
    <property type="entry name" value="CHD"/>
    <property type="match status" value="1"/>
</dbReference>
<keyword evidence="3" id="KW-0456">Lyase</keyword>
<name>A0ABT3HC37_9HYPH</name>
<dbReference type="Proteomes" id="UP001209755">
    <property type="component" value="Unassembled WGS sequence"/>
</dbReference>
<evidence type="ECO:0000259" key="2">
    <source>
        <dbReference type="PROSITE" id="PS50125"/>
    </source>
</evidence>
<feature type="transmembrane region" description="Helical" evidence="1">
    <location>
        <begin position="100"/>
        <end position="124"/>
    </location>
</feature>
<sequence>MVRFRKAFRELGEDIREGTVSAEGMPERVAEDIRRREAQAERLIGWAQLSAVVFFSVLYAIAPRAEGATGFNFVPFALSGYFVFTVLRLWLSYRFMLPAWFLFLSIVVDVALLMGLIFSFHIQYMQHPSFYLKAPTILYVFLFVSLRALRFDPRFVLTAGSVAALGWVCLVGYAVFSDMGEMKITRNYVEYLTSNAILIGAEMDKIIAILGVTAILGVALLRARGLLFSAVRGSAAARDLRRYFAPEVARSITDGERELAIGEGALREAAILVVDIRAFTPTSARLAPNAVMRVLARYQAAVVPAIEAHGGRVDKFLGDGVLSTFGALEPSKTCAADALTAAVAVLAAVDAEAEAFAAEGWPGPFRIGCAVTAGPVTVGIVGVDDRREHTVIGDPVNLCAKLETANKIEGTRGLTTTVVLDRARAQGFDEAAFGALGGEVREGRQVAGVADPLDLVVIAPEIMTATVTPAASDPAPPEPSRLST</sequence>
<dbReference type="Gene3D" id="3.30.70.1230">
    <property type="entry name" value="Nucleotide cyclase"/>
    <property type="match status" value="1"/>
</dbReference>
<organism evidence="3 4">
    <name type="scientific">Rhodobium gokarnense</name>
    <dbReference type="NCBI Taxonomy" id="364296"/>
    <lineage>
        <taxon>Bacteria</taxon>
        <taxon>Pseudomonadati</taxon>
        <taxon>Pseudomonadota</taxon>
        <taxon>Alphaproteobacteria</taxon>
        <taxon>Hyphomicrobiales</taxon>
        <taxon>Rhodobiaceae</taxon>
        <taxon>Rhodobium</taxon>
    </lineage>
</organism>
<dbReference type="InterPro" id="IPR029787">
    <property type="entry name" value="Nucleotide_cyclase"/>
</dbReference>
<accession>A0ABT3HC37</accession>
<dbReference type="SUPFAM" id="SSF55073">
    <property type="entry name" value="Nucleotide cyclase"/>
    <property type="match status" value="1"/>
</dbReference>
<dbReference type="PROSITE" id="PS50125">
    <property type="entry name" value="GUANYLATE_CYCLASE_2"/>
    <property type="match status" value="1"/>
</dbReference>
<proteinExistence type="predicted"/>
<dbReference type="EMBL" id="JAOQNS010000005">
    <property type="protein sequence ID" value="MCW2307846.1"/>
    <property type="molecule type" value="Genomic_DNA"/>
</dbReference>
<keyword evidence="1" id="KW-0472">Membrane</keyword>
<feature type="transmembrane region" description="Helical" evidence="1">
    <location>
        <begin position="73"/>
        <end position="91"/>
    </location>
</feature>
<feature type="transmembrane region" description="Helical" evidence="1">
    <location>
        <begin position="43"/>
        <end position="61"/>
    </location>
</feature>
<keyword evidence="1" id="KW-1133">Transmembrane helix</keyword>
<dbReference type="RefSeq" id="WP_264601478.1">
    <property type="nucleotide sequence ID" value="NZ_JAOQNS010000005.1"/>
</dbReference>
<evidence type="ECO:0000313" key="4">
    <source>
        <dbReference type="Proteomes" id="UP001209755"/>
    </source>
</evidence>
<protein>
    <submittedName>
        <fullName evidence="3">Adenylate cyclase</fullName>
        <ecNumber evidence="3">4.6.1.1</ecNumber>
    </submittedName>
</protein>
<keyword evidence="4" id="KW-1185">Reference proteome</keyword>
<evidence type="ECO:0000256" key="1">
    <source>
        <dbReference type="SAM" id="Phobius"/>
    </source>
</evidence>
<feature type="transmembrane region" description="Helical" evidence="1">
    <location>
        <begin position="156"/>
        <end position="176"/>
    </location>
</feature>
<dbReference type="PANTHER" id="PTHR43081:SF20">
    <property type="entry name" value="TWO-COMPONENT RESPONSE REGULATOR"/>
    <property type="match status" value="1"/>
</dbReference>